<name>A0A6I8NYI9_ORNAN</name>
<protein>
    <submittedName>
        <fullName evidence="11">Neuritin 1 like</fullName>
    </submittedName>
</protein>
<accession>A0A6I8NYI9</accession>
<comment type="subcellular location">
    <subcellularLocation>
        <location evidence="1">Cell membrane</location>
        <topology evidence="1">Lipid-anchor</topology>
        <topology evidence="1">GPI-anchor</topology>
    </subcellularLocation>
</comment>
<dbReference type="PANTHER" id="PTHR15902">
    <property type="entry name" value="NEURITIN-RELATED"/>
    <property type="match status" value="1"/>
</dbReference>
<dbReference type="Proteomes" id="UP000002279">
    <property type="component" value="Chromosome X1"/>
</dbReference>
<evidence type="ECO:0000256" key="3">
    <source>
        <dbReference type="ARBA" id="ARBA00022475"/>
    </source>
</evidence>
<keyword evidence="9" id="KW-0812">Transmembrane</keyword>
<keyword evidence="3" id="KW-1003">Cell membrane</keyword>
<evidence type="ECO:0000256" key="5">
    <source>
        <dbReference type="ARBA" id="ARBA00022729"/>
    </source>
</evidence>
<evidence type="ECO:0000256" key="2">
    <source>
        <dbReference type="ARBA" id="ARBA00008377"/>
    </source>
</evidence>
<keyword evidence="5 10" id="KW-0732">Signal</keyword>
<organism evidence="11 12">
    <name type="scientific">Ornithorhynchus anatinus</name>
    <name type="common">Duckbill platypus</name>
    <dbReference type="NCBI Taxonomy" id="9258"/>
    <lineage>
        <taxon>Eukaryota</taxon>
        <taxon>Metazoa</taxon>
        <taxon>Chordata</taxon>
        <taxon>Craniata</taxon>
        <taxon>Vertebrata</taxon>
        <taxon>Euteleostomi</taxon>
        <taxon>Mammalia</taxon>
        <taxon>Monotremata</taxon>
        <taxon>Ornithorhynchidae</taxon>
        <taxon>Ornithorhynchus</taxon>
    </lineage>
</organism>
<dbReference type="PANTHER" id="PTHR15902:SF2">
    <property type="entry name" value="NEURITIN-LIKE PROTEIN"/>
    <property type="match status" value="1"/>
</dbReference>
<feature type="signal peptide" evidence="10">
    <location>
        <begin position="1"/>
        <end position="34"/>
    </location>
</feature>
<keyword evidence="9" id="KW-1133">Transmembrane helix</keyword>
<dbReference type="Bgee" id="ENSOANG00000050226">
    <property type="expression patterns" value="Expressed in cerebellum and 7 other cell types or tissues"/>
</dbReference>
<keyword evidence="4" id="KW-0336">GPI-anchor</keyword>
<evidence type="ECO:0000256" key="7">
    <source>
        <dbReference type="ARBA" id="ARBA00023180"/>
    </source>
</evidence>
<dbReference type="GO" id="GO:0098552">
    <property type="term" value="C:side of membrane"/>
    <property type="evidence" value="ECO:0007669"/>
    <property type="project" value="UniProtKB-KW"/>
</dbReference>
<dbReference type="InParanoid" id="A0A6I8NYI9"/>
<evidence type="ECO:0000313" key="11">
    <source>
        <dbReference type="Ensembl" id="ENSOANP00000046455.1"/>
    </source>
</evidence>
<proteinExistence type="inferred from homology"/>
<dbReference type="GO" id="GO:1990138">
    <property type="term" value="P:neuron projection extension"/>
    <property type="evidence" value="ECO:0000318"/>
    <property type="project" value="GO_Central"/>
</dbReference>
<evidence type="ECO:0000256" key="6">
    <source>
        <dbReference type="ARBA" id="ARBA00023136"/>
    </source>
</evidence>
<keyword evidence="12" id="KW-1185">Reference proteome</keyword>
<dbReference type="Pfam" id="PF15056">
    <property type="entry name" value="NRN1"/>
    <property type="match status" value="2"/>
</dbReference>
<keyword evidence="7" id="KW-0325">Glycoprotein</keyword>
<comment type="similarity">
    <text evidence="2">Belongs to the neuritin family.</text>
</comment>
<dbReference type="InterPro" id="IPR026144">
    <property type="entry name" value="Neuritin_fam"/>
</dbReference>
<dbReference type="Ensembl" id="ENSOANT00000050250.1">
    <property type="protein sequence ID" value="ENSOANP00000046455.1"/>
    <property type="gene ID" value="ENSOANG00000050226.1"/>
</dbReference>
<keyword evidence="8" id="KW-0449">Lipoprotein</keyword>
<dbReference type="AlphaFoldDB" id="A0A6I8NYI9"/>
<dbReference type="GO" id="GO:0005886">
    <property type="term" value="C:plasma membrane"/>
    <property type="evidence" value="ECO:0000318"/>
    <property type="project" value="GO_Central"/>
</dbReference>
<evidence type="ECO:0000313" key="12">
    <source>
        <dbReference type="Proteomes" id="UP000002279"/>
    </source>
</evidence>
<evidence type="ECO:0000256" key="9">
    <source>
        <dbReference type="SAM" id="Phobius"/>
    </source>
</evidence>
<keyword evidence="6 9" id="KW-0472">Membrane</keyword>
<evidence type="ECO:0000256" key="4">
    <source>
        <dbReference type="ARBA" id="ARBA00022622"/>
    </source>
</evidence>
<dbReference type="GeneTree" id="ENSGT00530000063853"/>
<evidence type="ECO:0000256" key="1">
    <source>
        <dbReference type="ARBA" id="ARBA00004609"/>
    </source>
</evidence>
<dbReference type="OMA" id="YLAPVCW"/>
<evidence type="ECO:0000256" key="10">
    <source>
        <dbReference type="SAM" id="SignalP"/>
    </source>
</evidence>
<sequence length="218" mass="23544">MRWSRRRRCCWKPLRLLGPLLLQLVLFPSPGTTAGRSRCDTIYKGFAECLISLGDSMAQGDQPEGLSPTQPELDAICRWELSLSLFSLLHLLPILACLSPTALPLLLCLCYPGPACSSLSPHSSWDNFHACAIGVLASCPEEAAAIWESLRQESRKVQYQGNLHDLCSARAQLPSSVRGVAGDETNQETLRAMASTSSPASILLAAALALAWIMGPLA</sequence>
<reference evidence="11" key="3">
    <citation type="submission" date="2025-09" db="UniProtKB">
        <authorList>
            <consortium name="Ensembl"/>
        </authorList>
    </citation>
    <scope>IDENTIFICATION</scope>
    <source>
        <strain evidence="11">Glennie</strain>
    </source>
</reference>
<feature type="transmembrane region" description="Helical" evidence="9">
    <location>
        <begin position="200"/>
        <end position="217"/>
    </location>
</feature>
<gene>
    <name evidence="11" type="primary">NRN1L</name>
</gene>
<dbReference type="FunCoup" id="A0A6I8NYI9">
    <property type="interactions" value="132"/>
</dbReference>
<feature type="chain" id="PRO_5026316677" evidence="10">
    <location>
        <begin position="35"/>
        <end position="218"/>
    </location>
</feature>
<evidence type="ECO:0000256" key="8">
    <source>
        <dbReference type="ARBA" id="ARBA00023288"/>
    </source>
</evidence>
<reference evidence="11 12" key="1">
    <citation type="journal article" date="2008" name="Nature">
        <title>Genome analysis of the platypus reveals unique signatures of evolution.</title>
        <authorList>
            <person name="Warren W.C."/>
            <person name="Hillier L.W."/>
            <person name="Marshall Graves J.A."/>
            <person name="Birney E."/>
            <person name="Ponting C.P."/>
            <person name="Grutzner F."/>
            <person name="Belov K."/>
            <person name="Miller W."/>
            <person name="Clarke L."/>
            <person name="Chinwalla A.T."/>
            <person name="Yang S.P."/>
            <person name="Heger A."/>
            <person name="Locke D.P."/>
            <person name="Miethke P."/>
            <person name="Waters P.D."/>
            <person name="Veyrunes F."/>
            <person name="Fulton L."/>
            <person name="Fulton B."/>
            <person name="Graves T."/>
            <person name="Wallis J."/>
            <person name="Puente X.S."/>
            <person name="Lopez-Otin C."/>
            <person name="Ordonez G.R."/>
            <person name="Eichler E.E."/>
            <person name="Chen L."/>
            <person name="Cheng Z."/>
            <person name="Deakin J.E."/>
            <person name="Alsop A."/>
            <person name="Thompson K."/>
            <person name="Kirby P."/>
            <person name="Papenfuss A.T."/>
            <person name="Wakefield M.J."/>
            <person name="Olender T."/>
            <person name="Lancet D."/>
            <person name="Huttley G.A."/>
            <person name="Smit A.F."/>
            <person name="Pask A."/>
            <person name="Temple-Smith P."/>
            <person name="Batzer M.A."/>
            <person name="Walker J.A."/>
            <person name="Konkel M.K."/>
            <person name="Harris R.S."/>
            <person name="Whittington C.M."/>
            <person name="Wong E.S."/>
            <person name="Gemmell N.J."/>
            <person name="Buschiazzo E."/>
            <person name="Vargas Jentzsch I.M."/>
            <person name="Merkel A."/>
            <person name="Schmitz J."/>
            <person name="Zemann A."/>
            <person name="Churakov G."/>
            <person name="Kriegs J.O."/>
            <person name="Brosius J."/>
            <person name="Murchison E.P."/>
            <person name="Sachidanandam R."/>
            <person name="Smith C."/>
            <person name="Hannon G.J."/>
            <person name="Tsend-Ayush E."/>
            <person name="McMillan D."/>
            <person name="Attenborough R."/>
            <person name="Rens W."/>
            <person name="Ferguson-Smith M."/>
            <person name="Lefevre C.M."/>
            <person name="Sharp J.A."/>
            <person name="Nicholas K.R."/>
            <person name="Ray D.A."/>
            <person name="Kube M."/>
            <person name="Reinhardt R."/>
            <person name="Pringle T.H."/>
            <person name="Taylor J."/>
            <person name="Jones R.C."/>
            <person name="Nixon B."/>
            <person name="Dacheux J.L."/>
            <person name="Niwa H."/>
            <person name="Sekita Y."/>
            <person name="Huang X."/>
            <person name="Stark A."/>
            <person name="Kheradpour P."/>
            <person name="Kellis M."/>
            <person name="Flicek P."/>
            <person name="Chen Y."/>
            <person name="Webber C."/>
            <person name="Hardison R."/>
            <person name="Nelson J."/>
            <person name="Hallsworth-Pepin K."/>
            <person name="Delehaunty K."/>
            <person name="Markovic C."/>
            <person name="Minx P."/>
            <person name="Feng Y."/>
            <person name="Kremitzki C."/>
            <person name="Mitreva M."/>
            <person name="Glasscock J."/>
            <person name="Wylie T."/>
            <person name="Wohldmann P."/>
            <person name="Thiru P."/>
            <person name="Nhan M.N."/>
            <person name="Pohl C.S."/>
            <person name="Smith S.M."/>
            <person name="Hou S."/>
            <person name="Nefedov M."/>
            <person name="de Jong P.J."/>
            <person name="Renfree M.B."/>
            <person name="Mardis E.R."/>
            <person name="Wilson R.K."/>
        </authorList>
    </citation>
    <scope>NUCLEOTIDE SEQUENCE [LARGE SCALE GENOMIC DNA]</scope>
    <source>
        <strain evidence="11 12">Glennie</strain>
    </source>
</reference>
<reference evidence="11" key="2">
    <citation type="submission" date="2025-08" db="UniProtKB">
        <authorList>
            <consortium name="Ensembl"/>
        </authorList>
    </citation>
    <scope>IDENTIFICATION</scope>
    <source>
        <strain evidence="11">Glennie</strain>
    </source>
</reference>